<dbReference type="OrthoDB" id="9795573at2"/>
<dbReference type="EMBL" id="FUGD01000114">
    <property type="protein sequence ID" value="SJM37948.1"/>
    <property type="molecule type" value="Genomic_DNA"/>
</dbReference>
<gene>
    <name evidence="8" type="ORF">A1019T_01933</name>
</gene>
<keyword evidence="9" id="KW-1185">Reference proteome</keyword>
<keyword evidence="3 5" id="KW-0238">DNA-binding</keyword>
<dbReference type="GO" id="GO:0003677">
    <property type="term" value="F:DNA binding"/>
    <property type="evidence" value="ECO:0007669"/>
    <property type="project" value="UniProtKB-UniRule"/>
</dbReference>
<dbReference type="Pfam" id="PF13356">
    <property type="entry name" value="Arm-DNA-bind_3"/>
    <property type="match status" value="1"/>
</dbReference>
<dbReference type="STRING" id="1945520.A1019T_01933"/>
<feature type="domain" description="Core-binding (CB)" evidence="7">
    <location>
        <begin position="105"/>
        <end position="183"/>
    </location>
</feature>
<dbReference type="InterPro" id="IPR002104">
    <property type="entry name" value="Integrase_catalytic"/>
</dbReference>
<dbReference type="Gene3D" id="1.10.443.10">
    <property type="entry name" value="Intergrase catalytic core"/>
    <property type="match status" value="1"/>
</dbReference>
<dbReference type="Gene3D" id="1.10.150.130">
    <property type="match status" value="1"/>
</dbReference>
<proteinExistence type="inferred from homology"/>
<sequence>MKVKLTKTFIDNVQVSEKGRDIYTDETMKGFALYVGVTGKRYILNRRINGKLHRDLVEEVPLITLTAAREKAAAMMVNIRKGLDPYHGLHENVAKAEDDDTPKAPTLLEAYNYFKEMKSELAEGTIRTYDRQILGNLSDWLDKPLNDITKAMISEKHKKLSERSKAQANATMRALRSVWNYCRDSFLDENEDFIIKEQPIKILNAKKDWNNIKPRTRHVSEEHLGQFFKTLINYTDRSSHMQSPHSNNARDLMLMFMLTGVRLNEGQNLEWSDVDLDNGSIVFKDTKNGSDYDMPLGKILTAILKERKRLSYGSPWVFPSSQANTNGPITDLTRSYKRIGEINGMYITPHDLRRTFGTVANSLNINYPVLKRLLNHREAKSTDDVTLQYVQVSQKQLRMALNQVEQLYCNQAGMTQDEVISRLIKNSAISA</sequence>
<dbReference type="AlphaFoldDB" id="A0A1R4EHI2"/>
<protein>
    <submittedName>
        <fullName evidence="8">Site-specific tyrosine recombinase XerS</fullName>
    </submittedName>
</protein>
<evidence type="ECO:0000259" key="6">
    <source>
        <dbReference type="PROSITE" id="PS51898"/>
    </source>
</evidence>
<keyword evidence="4" id="KW-0233">DNA recombination</keyword>
<dbReference type="PANTHER" id="PTHR30629">
    <property type="entry name" value="PROPHAGE INTEGRASE"/>
    <property type="match status" value="1"/>
</dbReference>
<dbReference type="PANTHER" id="PTHR30629:SF2">
    <property type="entry name" value="PROPHAGE INTEGRASE INTS-RELATED"/>
    <property type="match status" value="1"/>
</dbReference>
<dbReference type="Pfam" id="PF00589">
    <property type="entry name" value="Phage_integrase"/>
    <property type="match status" value="1"/>
</dbReference>
<accession>A0A1R4EHI2</accession>
<evidence type="ECO:0000256" key="3">
    <source>
        <dbReference type="ARBA" id="ARBA00023125"/>
    </source>
</evidence>
<dbReference type="InterPro" id="IPR011010">
    <property type="entry name" value="DNA_brk_join_enz"/>
</dbReference>
<dbReference type="GO" id="GO:0015074">
    <property type="term" value="P:DNA integration"/>
    <property type="evidence" value="ECO:0007669"/>
    <property type="project" value="UniProtKB-KW"/>
</dbReference>
<dbReference type="InterPro" id="IPR050808">
    <property type="entry name" value="Phage_Integrase"/>
</dbReference>
<dbReference type="InterPro" id="IPR013762">
    <property type="entry name" value="Integrase-like_cat_sf"/>
</dbReference>
<comment type="similarity">
    <text evidence="1">Belongs to the 'phage' integrase family.</text>
</comment>
<dbReference type="SUPFAM" id="SSF56349">
    <property type="entry name" value="DNA breaking-rejoining enzymes"/>
    <property type="match status" value="1"/>
</dbReference>
<dbReference type="InterPro" id="IPR025166">
    <property type="entry name" value="Integrase_DNA_bind_dom"/>
</dbReference>
<dbReference type="PROSITE" id="PS51900">
    <property type="entry name" value="CB"/>
    <property type="match status" value="1"/>
</dbReference>
<dbReference type="GO" id="GO:0006310">
    <property type="term" value="P:DNA recombination"/>
    <property type="evidence" value="ECO:0007669"/>
    <property type="project" value="UniProtKB-KW"/>
</dbReference>
<name>A0A1R4EHI2_9GAMM</name>
<dbReference type="PROSITE" id="PS51898">
    <property type="entry name" value="TYR_RECOMBINASE"/>
    <property type="match status" value="1"/>
</dbReference>
<dbReference type="InterPro" id="IPR044068">
    <property type="entry name" value="CB"/>
</dbReference>
<dbReference type="InterPro" id="IPR038488">
    <property type="entry name" value="Integrase_DNA-bd_sf"/>
</dbReference>
<evidence type="ECO:0000259" key="7">
    <source>
        <dbReference type="PROSITE" id="PS51900"/>
    </source>
</evidence>
<keyword evidence="2" id="KW-0229">DNA integration</keyword>
<organism evidence="8 9">
    <name type="scientific">Psychrobacter pasteurii</name>
    <dbReference type="NCBI Taxonomy" id="1945520"/>
    <lineage>
        <taxon>Bacteria</taxon>
        <taxon>Pseudomonadati</taxon>
        <taxon>Pseudomonadota</taxon>
        <taxon>Gammaproteobacteria</taxon>
        <taxon>Moraxellales</taxon>
        <taxon>Moraxellaceae</taxon>
        <taxon>Psychrobacter</taxon>
    </lineage>
</organism>
<evidence type="ECO:0000256" key="2">
    <source>
        <dbReference type="ARBA" id="ARBA00022908"/>
    </source>
</evidence>
<evidence type="ECO:0000313" key="9">
    <source>
        <dbReference type="Proteomes" id="UP000188169"/>
    </source>
</evidence>
<dbReference type="InterPro" id="IPR010998">
    <property type="entry name" value="Integrase_recombinase_N"/>
</dbReference>
<feature type="domain" description="Tyr recombinase" evidence="6">
    <location>
        <begin position="214"/>
        <end position="402"/>
    </location>
</feature>
<dbReference type="RefSeq" id="WP_077449317.1">
    <property type="nucleotide sequence ID" value="NZ_FUGD01000114.1"/>
</dbReference>
<dbReference type="Gene3D" id="3.30.160.390">
    <property type="entry name" value="Integrase, DNA-binding domain"/>
    <property type="match status" value="1"/>
</dbReference>
<evidence type="ECO:0000256" key="5">
    <source>
        <dbReference type="PROSITE-ProRule" id="PRU01248"/>
    </source>
</evidence>
<dbReference type="Proteomes" id="UP000188169">
    <property type="component" value="Unassembled WGS sequence"/>
</dbReference>
<evidence type="ECO:0000256" key="1">
    <source>
        <dbReference type="ARBA" id="ARBA00008857"/>
    </source>
</evidence>
<reference evidence="9" key="1">
    <citation type="submission" date="2017-02" db="EMBL/GenBank/DDBJ databases">
        <authorList>
            <person name="Mornico D."/>
        </authorList>
    </citation>
    <scope>NUCLEOTIDE SEQUENCE [LARGE SCALE GENOMIC DNA]</scope>
</reference>
<evidence type="ECO:0000256" key="4">
    <source>
        <dbReference type="ARBA" id="ARBA00023172"/>
    </source>
</evidence>
<evidence type="ECO:0000313" key="8">
    <source>
        <dbReference type="EMBL" id="SJM37948.1"/>
    </source>
</evidence>